<feature type="domain" description="Spore protein YkvP/CgeB glycosyl transferase-like" evidence="1">
    <location>
        <begin position="190"/>
        <end position="331"/>
    </location>
</feature>
<evidence type="ECO:0000313" key="3">
    <source>
        <dbReference type="Proteomes" id="UP001151079"/>
    </source>
</evidence>
<organism evidence="2 3">
    <name type="scientific">Flavobacterium shii</name>
    <dbReference type="NCBI Taxonomy" id="2987687"/>
    <lineage>
        <taxon>Bacteria</taxon>
        <taxon>Pseudomonadati</taxon>
        <taxon>Bacteroidota</taxon>
        <taxon>Flavobacteriia</taxon>
        <taxon>Flavobacteriales</taxon>
        <taxon>Flavobacteriaceae</taxon>
        <taxon>Flavobacterium</taxon>
    </lineage>
</organism>
<dbReference type="AlphaFoldDB" id="A0A9X3BXL9"/>
<dbReference type="Proteomes" id="UP001151079">
    <property type="component" value="Unassembled WGS sequence"/>
</dbReference>
<evidence type="ECO:0000259" key="1">
    <source>
        <dbReference type="Pfam" id="PF13524"/>
    </source>
</evidence>
<proteinExistence type="predicted"/>
<dbReference type="RefSeq" id="WP_264205568.1">
    <property type="nucleotide sequence ID" value="NZ_JAOZEW010000005.1"/>
</dbReference>
<gene>
    <name evidence="2" type="ORF">OIU83_07190</name>
</gene>
<dbReference type="SUPFAM" id="SSF53756">
    <property type="entry name" value="UDP-Glycosyltransferase/glycogen phosphorylase"/>
    <property type="match status" value="1"/>
</dbReference>
<dbReference type="EMBL" id="JAOZEW010000005">
    <property type="protein sequence ID" value="MCV9927430.1"/>
    <property type="molecule type" value="Genomic_DNA"/>
</dbReference>
<accession>A0A9X3BXL9</accession>
<name>A0A9X3BXL9_9FLAO</name>
<sequence length="335" mass="39272">MKKIFIIGSNSQFGMERSYKSALEKFDFEVEILDFNNLCNSYIPIKFLKRLGLYIDIIPSITRGNHFVSKKIFAERPHAIIVFTNVRIFPGAIEYFKIFCNNVSFYWPDSIVNMSNSVFSNLKYYHNIYTHSEKNVEIFASNGIISKWLPFAGDILLSESYNPDEKRQTSFDFSFVGAYRPERFEAINELMKSFENSRFLIVGLGWKKLKFCNENNLEIVNKMVDLNTFLEHTTKSKIALNAIDHMNYPSSNLRFFEIALSSVPQLSTFVPEFKDKFIDKEHVFYYRNLTELVEAAKFILENYDEALLSAAKFRKLIDLENNYYTRSQFLVNDFV</sequence>
<dbReference type="Pfam" id="PF13524">
    <property type="entry name" value="Glyco_trans_1_2"/>
    <property type="match status" value="1"/>
</dbReference>
<comment type="caution">
    <text evidence="2">The sequence shown here is derived from an EMBL/GenBank/DDBJ whole genome shotgun (WGS) entry which is preliminary data.</text>
</comment>
<dbReference type="InterPro" id="IPR055259">
    <property type="entry name" value="YkvP/CgeB_Glyco_trans-like"/>
</dbReference>
<evidence type="ECO:0000313" key="2">
    <source>
        <dbReference type="EMBL" id="MCV9927430.1"/>
    </source>
</evidence>
<reference evidence="2" key="1">
    <citation type="submission" date="2022-10" db="EMBL/GenBank/DDBJ databases">
        <title>Two novel species of Flavobacterium.</title>
        <authorList>
            <person name="Liu Q."/>
            <person name="Xin Y.-H."/>
        </authorList>
    </citation>
    <scope>NUCLEOTIDE SEQUENCE</scope>
    <source>
        <strain evidence="2">LS1R49</strain>
    </source>
</reference>
<protein>
    <submittedName>
        <fullName evidence="2">Glycosyltransferase</fullName>
    </submittedName>
</protein>
<keyword evidence="3" id="KW-1185">Reference proteome</keyword>